<dbReference type="GO" id="GO:0016787">
    <property type="term" value="F:hydrolase activity"/>
    <property type="evidence" value="ECO:0007669"/>
    <property type="project" value="UniProtKB-KW"/>
</dbReference>
<dbReference type="GO" id="GO:0003723">
    <property type="term" value="F:RNA binding"/>
    <property type="evidence" value="ECO:0007669"/>
    <property type="project" value="InterPro"/>
</dbReference>
<dbReference type="InterPro" id="IPR016191">
    <property type="entry name" value="Ribonuclease/ribotoxin"/>
</dbReference>
<evidence type="ECO:0000256" key="4">
    <source>
        <dbReference type="ARBA" id="ARBA00022759"/>
    </source>
</evidence>
<dbReference type="PANTHER" id="PTHR42104:SF1">
    <property type="entry name" value="EXTRACELLULAR GUANYL-SPECIFIC RIBONUCLEASE RNTA (AFU_ORTHOLOGUE AFUA_4G03230)"/>
    <property type="match status" value="1"/>
</dbReference>
<keyword evidence="7" id="KW-0456">Lyase</keyword>
<comment type="caution">
    <text evidence="9">The sequence shown here is derived from an EMBL/GenBank/DDBJ whole genome shotgun (WGS) entry which is preliminary data.</text>
</comment>
<sequence>MSSTSEHSIYYTAAYSHGSNNVTFCRPQINATIIHALTLLEKGEQIGEDKYPRAYKQYHHYDFEDAEGPFFEFPILLHGVYDGSASPGPDRVVFGSVSRDYKTANYAGIAGVAKDALPPGASGSGGAPHIFPDTSVNLDPKVVHQFGDPEHIMTGVSKEHSVPPKGRELLRDEDVKIVFHELVKTE</sequence>
<dbReference type="AlphaFoldDB" id="A0A167RC47"/>
<dbReference type="STRING" id="1081102.A0A167RC47"/>
<dbReference type="Proteomes" id="UP000076874">
    <property type="component" value="Unassembled WGS sequence"/>
</dbReference>
<dbReference type="PANTHER" id="PTHR42104">
    <property type="entry name" value="EXTRACELLULAR GUANYL-SPECIFIC RIBONUCLEASE RNTA (AFU_ORTHOLOGUE AFUA_4G03230)"/>
    <property type="match status" value="1"/>
</dbReference>
<reference evidence="9 10" key="1">
    <citation type="journal article" date="2016" name="Genome Biol. Evol.">
        <title>Divergent and convergent evolution of fungal pathogenicity.</title>
        <authorList>
            <person name="Shang Y."/>
            <person name="Xiao G."/>
            <person name="Zheng P."/>
            <person name="Cen K."/>
            <person name="Zhan S."/>
            <person name="Wang C."/>
        </authorList>
    </citation>
    <scope>NUCLEOTIDE SEQUENCE [LARGE SCALE GENOMIC DNA]</scope>
    <source>
        <strain evidence="9 10">RCEF 264</strain>
    </source>
</reference>
<proteinExistence type="inferred from homology"/>
<evidence type="ECO:0000256" key="5">
    <source>
        <dbReference type="ARBA" id="ARBA00022801"/>
    </source>
</evidence>
<keyword evidence="4" id="KW-0255">Endonuclease</keyword>
<protein>
    <recommendedName>
        <fullName evidence="2">ribonuclease T1</fullName>
        <ecNumber evidence="2">4.6.1.24</ecNumber>
    </recommendedName>
</protein>
<dbReference type="EMBL" id="AZHD01000012">
    <property type="protein sequence ID" value="OAA58457.1"/>
    <property type="molecule type" value="Genomic_DNA"/>
</dbReference>
<comment type="catalytic activity">
    <reaction evidence="8">
        <text>[RNA] containing guanosine + H2O = an [RNA fragment]-3'-guanosine-3'-phosphate + a 5'-hydroxy-ribonucleotide-3'-[RNA fragment].</text>
        <dbReference type="EC" id="4.6.1.24"/>
    </reaction>
</comment>
<dbReference type="InterPro" id="IPR000026">
    <property type="entry name" value="N1-like"/>
</dbReference>
<name>A0A167RC47_9HYPO</name>
<evidence type="ECO:0000256" key="7">
    <source>
        <dbReference type="ARBA" id="ARBA00023239"/>
    </source>
</evidence>
<comment type="similarity">
    <text evidence="1">Belongs to the ribonuclease N1/T1 family.</text>
</comment>
<organism evidence="9 10">
    <name type="scientific">Niveomyces insectorum RCEF 264</name>
    <dbReference type="NCBI Taxonomy" id="1081102"/>
    <lineage>
        <taxon>Eukaryota</taxon>
        <taxon>Fungi</taxon>
        <taxon>Dikarya</taxon>
        <taxon>Ascomycota</taxon>
        <taxon>Pezizomycotina</taxon>
        <taxon>Sordariomycetes</taxon>
        <taxon>Hypocreomycetidae</taxon>
        <taxon>Hypocreales</taxon>
        <taxon>Cordycipitaceae</taxon>
        <taxon>Niveomyces</taxon>
    </lineage>
</organism>
<evidence type="ECO:0000256" key="1">
    <source>
        <dbReference type="ARBA" id="ARBA00009006"/>
    </source>
</evidence>
<evidence type="ECO:0000256" key="3">
    <source>
        <dbReference type="ARBA" id="ARBA00022722"/>
    </source>
</evidence>
<evidence type="ECO:0000256" key="6">
    <source>
        <dbReference type="ARBA" id="ARBA00023157"/>
    </source>
</evidence>
<evidence type="ECO:0000313" key="9">
    <source>
        <dbReference type="EMBL" id="OAA58457.1"/>
    </source>
</evidence>
<evidence type="ECO:0000256" key="8">
    <source>
        <dbReference type="ARBA" id="ARBA00034015"/>
    </source>
</evidence>
<dbReference type="Pfam" id="PF00545">
    <property type="entry name" value="Ribonuclease"/>
    <property type="match status" value="1"/>
</dbReference>
<accession>A0A167RC47</accession>
<keyword evidence="6" id="KW-1015">Disulfide bond</keyword>
<dbReference type="OrthoDB" id="5425539at2759"/>
<evidence type="ECO:0000256" key="2">
    <source>
        <dbReference type="ARBA" id="ARBA00012549"/>
    </source>
</evidence>
<keyword evidence="3" id="KW-0540">Nuclease</keyword>
<dbReference type="SUPFAM" id="SSF53933">
    <property type="entry name" value="Microbial ribonucleases"/>
    <property type="match status" value="1"/>
</dbReference>
<dbReference type="Gene3D" id="3.10.450.30">
    <property type="entry name" value="Microbial ribonucleases"/>
    <property type="match status" value="1"/>
</dbReference>
<gene>
    <name evidence="9" type="ORF">SPI_06530</name>
</gene>
<keyword evidence="5" id="KW-0378">Hydrolase</keyword>
<dbReference type="GO" id="GO:0046589">
    <property type="term" value="F:ribonuclease T1 activity"/>
    <property type="evidence" value="ECO:0007669"/>
    <property type="project" value="UniProtKB-EC"/>
</dbReference>
<dbReference type="EC" id="4.6.1.24" evidence="2"/>
<keyword evidence="10" id="KW-1185">Reference proteome</keyword>
<evidence type="ECO:0000313" key="10">
    <source>
        <dbReference type="Proteomes" id="UP000076874"/>
    </source>
</evidence>